<gene>
    <name evidence="8" type="ORF">GT037_006061</name>
</gene>
<evidence type="ECO:0000256" key="4">
    <source>
        <dbReference type="SAM" id="Coils"/>
    </source>
</evidence>
<evidence type="ECO:0000313" key="8">
    <source>
        <dbReference type="EMBL" id="KAF7676556.1"/>
    </source>
</evidence>
<evidence type="ECO:0000259" key="7">
    <source>
        <dbReference type="Pfam" id="PF00135"/>
    </source>
</evidence>
<dbReference type="AlphaFoldDB" id="A0A8H7B7Q4"/>
<dbReference type="InterPro" id="IPR029058">
    <property type="entry name" value="AB_hydrolase_fold"/>
</dbReference>
<dbReference type="PROSITE" id="PS00941">
    <property type="entry name" value="CARBOXYLESTERASE_B_2"/>
    <property type="match status" value="1"/>
</dbReference>
<protein>
    <submittedName>
        <fullName evidence="8">Para-nitrobenzyl esterase</fullName>
    </submittedName>
</protein>
<accession>A0A8H7B7Q4</accession>
<keyword evidence="3" id="KW-0378">Hydrolase</keyword>
<evidence type="ECO:0000256" key="6">
    <source>
        <dbReference type="SAM" id="SignalP"/>
    </source>
</evidence>
<evidence type="ECO:0000256" key="3">
    <source>
        <dbReference type="ARBA" id="ARBA00022801"/>
    </source>
</evidence>
<dbReference type="GO" id="GO:0016787">
    <property type="term" value="F:hydrolase activity"/>
    <property type="evidence" value="ECO:0007669"/>
    <property type="project" value="UniProtKB-KW"/>
</dbReference>
<feature type="chain" id="PRO_5034841434" evidence="6">
    <location>
        <begin position="18"/>
        <end position="1231"/>
    </location>
</feature>
<reference evidence="8" key="2">
    <citation type="submission" date="2020-08" db="EMBL/GenBank/DDBJ databases">
        <title>Draft Genome Sequence of Cumin Blight Pathogen Alternaria burnsii.</title>
        <authorList>
            <person name="Feng Z."/>
        </authorList>
    </citation>
    <scope>NUCLEOTIDE SEQUENCE</scope>
    <source>
        <strain evidence="8">CBS107.38</strain>
    </source>
</reference>
<dbReference type="InterPro" id="IPR002018">
    <property type="entry name" value="CarbesteraseB"/>
</dbReference>
<dbReference type="GeneID" id="62204286"/>
<dbReference type="InterPro" id="IPR019826">
    <property type="entry name" value="Carboxylesterase_B_AS"/>
</dbReference>
<feature type="signal peptide" evidence="6">
    <location>
        <begin position="1"/>
        <end position="17"/>
    </location>
</feature>
<dbReference type="PROSITE" id="PS00122">
    <property type="entry name" value="CARBOXYLESTERASE_B_1"/>
    <property type="match status" value="1"/>
</dbReference>
<dbReference type="SUPFAM" id="SSF53474">
    <property type="entry name" value="alpha/beta-Hydrolases"/>
    <property type="match status" value="1"/>
</dbReference>
<feature type="compositionally biased region" description="Basic residues" evidence="5">
    <location>
        <begin position="1061"/>
        <end position="1071"/>
    </location>
</feature>
<comment type="pathway">
    <text evidence="1">Mycotoxin biosynthesis.</text>
</comment>
<comment type="caution">
    <text evidence="8">The sequence shown here is derived from an EMBL/GenBank/DDBJ whole genome shotgun (WGS) entry which is preliminary data.</text>
</comment>
<keyword evidence="6" id="KW-0732">Signal</keyword>
<comment type="similarity">
    <text evidence="2">Belongs to the type-B carboxylesterase/lipase family.</text>
</comment>
<evidence type="ECO:0000313" key="9">
    <source>
        <dbReference type="Proteomes" id="UP000596902"/>
    </source>
</evidence>
<name>A0A8H7B7Q4_9PLEO</name>
<dbReference type="RefSeq" id="XP_038786797.1">
    <property type="nucleotide sequence ID" value="XM_038931108.1"/>
</dbReference>
<evidence type="ECO:0000256" key="1">
    <source>
        <dbReference type="ARBA" id="ARBA00004685"/>
    </source>
</evidence>
<dbReference type="Pfam" id="PF00135">
    <property type="entry name" value="COesterase"/>
    <property type="match status" value="1"/>
</dbReference>
<evidence type="ECO:0000256" key="2">
    <source>
        <dbReference type="ARBA" id="ARBA00005964"/>
    </source>
</evidence>
<sequence>MFRLLLCVALLFQHALALQETIDLGYAKYRGKDLGNGVIRWAGMRYARNPSRVEGLRFTAPQDPKDESGVVNATKFGPLCIGTKRPLKAEFGGTNSEDCLFINVFAPERATNKSKLPVYVFIQGGGFNLNGNANYNGADLIDAGDDGMVVVNFNYRVGPYGFLAGREIIANSSLSLNNGLKDQRKALEWVQKHIQQFGGDPKHVTIGGASAGGGSVVFQLTAYGGRDDGLFHAAAAESPAFPSLRDVGDSQWQFDELLKQTGCADLNCMASLDAVTFQDAVSTLKMPFPGGKNPPLYFWNPTLDYDFVQDYTFNELKAGHFVNVPTIFGSATHDGINFVQKSIMSQSRSQDFLTDQYPALNWDTIRQVWGGNIATTADARWRSLTADVYGYIRYTCPALNVTDTYAINNTNPTWQYRWNVGSASHVGELLPIWNNATSAAGVFVQAYWASFIRSFDPNTHAAEYLVSKGSELQSPDWHSFSASNGQRLSFNDDNNVTMEAVPELEWQRCDAIDDMGLHMKQDHLLRAMSSLRKKDVSHGEVRDNHWPPIVGTGDATSSSYFTVKQRESCVLPDSRVTDGHTSNNLAANLWEPFGQPVALPIQDTPSSPFTIPIREPFGPHGSRPLTSFGANKAAGRTANSASQTQHQSFGLNVYHRSSPSMSVLSCEQPRQQSRYYAQALSAEDRLALAQGKEDDSLQDWLGESADTRHDRPGDLVPRVMPNVERTNALTTMGNDKQYSQRALSKLTKKVRNFLGLSQAQTRIASIDAKKDEESAYSETRRASCQSTYNFCSSALLPSEPSPLPESKSTPSFQEFVNNVPRYHGSHILFSDKLYCLRDVVQSFTHDCTMSRTEPTKRGRNPSFKRLFPRNDTYPISRANSVGLENHNVPVRKTLTQWKLQSTIHASSAESPLTSLIKDPRRHEWQVLSLSSTLEKERADHKKHFDDLKAAYAKDIAIVNENHARQLMEINMKHKEDITRVKMWCEMNQPRPNELARILERQRSDSATMSPPRQYGVTVKREEHGEHDVHVKQEEHPGKPALTLALKAEPANHAIIVPQEAKRKRKRKKKKALNSAHRSPAGGSLTKEQKRALHVTNLEKKMARLRQELLRKVPLEKIGTNKKKADTSTSLRMEIFQLEKQLKDAQRDGENARRDLRAYKNSIAREKEQFEAALNEKFEEVKTDNGMQVGKLENKLGQEKAKTEEAHRLLRESVKLVAHMTSLLKGQGGSVH</sequence>
<dbReference type="PANTHER" id="PTHR11559">
    <property type="entry name" value="CARBOXYLESTERASE"/>
    <property type="match status" value="1"/>
</dbReference>
<proteinExistence type="inferred from homology"/>
<dbReference type="Proteomes" id="UP000596902">
    <property type="component" value="Unassembled WGS sequence"/>
</dbReference>
<evidence type="ECO:0000256" key="5">
    <source>
        <dbReference type="SAM" id="MobiDB-lite"/>
    </source>
</evidence>
<reference evidence="8" key="1">
    <citation type="submission" date="2020-01" db="EMBL/GenBank/DDBJ databases">
        <authorList>
            <person name="Feng Z.H.Z."/>
        </authorList>
    </citation>
    <scope>NUCLEOTIDE SEQUENCE</scope>
    <source>
        <strain evidence="8">CBS107.38</strain>
    </source>
</reference>
<organism evidence="8 9">
    <name type="scientific">Alternaria burnsii</name>
    <dbReference type="NCBI Taxonomy" id="1187904"/>
    <lineage>
        <taxon>Eukaryota</taxon>
        <taxon>Fungi</taxon>
        <taxon>Dikarya</taxon>
        <taxon>Ascomycota</taxon>
        <taxon>Pezizomycotina</taxon>
        <taxon>Dothideomycetes</taxon>
        <taxon>Pleosporomycetidae</taxon>
        <taxon>Pleosporales</taxon>
        <taxon>Pleosporineae</taxon>
        <taxon>Pleosporaceae</taxon>
        <taxon>Alternaria</taxon>
        <taxon>Alternaria sect. Alternaria</taxon>
    </lineage>
</organism>
<feature type="domain" description="Carboxylesterase type B" evidence="7">
    <location>
        <begin position="26"/>
        <end position="495"/>
    </location>
</feature>
<dbReference type="InterPro" id="IPR050309">
    <property type="entry name" value="Type-B_Carboxylest/Lipase"/>
</dbReference>
<dbReference type="EMBL" id="JAAABM010000007">
    <property type="protein sequence ID" value="KAF7676556.1"/>
    <property type="molecule type" value="Genomic_DNA"/>
</dbReference>
<dbReference type="InterPro" id="IPR019819">
    <property type="entry name" value="Carboxylesterase_B_CS"/>
</dbReference>
<dbReference type="Gene3D" id="3.40.50.1820">
    <property type="entry name" value="alpha/beta hydrolase"/>
    <property type="match status" value="1"/>
</dbReference>
<feature type="region of interest" description="Disordered" evidence="5">
    <location>
        <begin position="1056"/>
        <end position="1088"/>
    </location>
</feature>
<keyword evidence="9" id="KW-1185">Reference proteome</keyword>
<keyword evidence="4" id="KW-0175">Coiled coil</keyword>
<feature type="coiled-coil region" evidence="4">
    <location>
        <begin position="1127"/>
        <end position="1179"/>
    </location>
</feature>